<keyword evidence="1" id="KW-0472">Membrane</keyword>
<dbReference type="AlphaFoldDB" id="A0A484IBA7"/>
<protein>
    <submittedName>
        <fullName evidence="2">Uncharacterized protein</fullName>
    </submittedName>
</protein>
<accession>A0A484IBA7</accession>
<evidence type="ECO:0000256" key="1">
    <source>
        <dbReference type="SAM" id="Phobius"/>
    </source>
</evidence>
<dbReference type="EMBL" id="LR216287">
    <property type="protein sequence ID" value="VFJ15053.1"/>
    <property type="molecule type" value="Genomic_DNA"/>
</dbReference>
<gene>
    <name evidence="2" type="ORF">NFRAN_2730</name>
</gene>
<evidence type="ECO:0000313" key="2">
    <source>
        <dbReference type="EMBL" id="VFJ15053.1"/>
    </source>
</evidence>
<dbReference type="KEGG" id="nfn:NFRAN_2730"/>
<sequence>MADSFDNMIFSSSLIIFILALIFIFAYDLLFARGRANRIENIHETRKLGRKASKAKNKQQFDKVE</sequence>
<keyword evidence="1" id="KW-0812">Transmembrane</keyword>
<keyword evidence="1" id="KW-1133">Transmembrane helix</keyword>
<feature type="transmembrane region" description="Helical" evidence="1">
    <location>
        <begin position="12"/>
        <end position="31"/>
    </location>
</feature>
<name>A0A484IBA7_9ARCH</name>
<reference evidence="2 3" key="1">
    <citation type="submission" date="2019-02" db="EMBL/GenBank/DDBJ databases">
        <authorList>
            <person name="Lehtovirta-Morley E L."/>
        </authorList>
    </citation>
    <scope>NUCLEOTIDE SEQUENCE [LARGE SCALE GENOMIC DNA]</scope>
    <source>
        <strain evidence="2">NFRAN1</strain>
    </source>
</reference>
<evidence type="ECO:0000313" key="3">
    <source>
        <dbReference type="Proteomes" id="UP000294299"/>
    </source>
</evidence>
<proteinExistence type="predicted"/>
<keyword evidence="3" id="KW-1185">Reference proteome</keyword>
<organism evidence="2 3">
    <name type="scientific">Candidatus Nitrosocosmicus franklandianus</name>
    <dbReference type="NCBI Taxonomy" id="1798806"/>
    <lineage>
        <taxon>Archaea</taxon>
        <taxon>Nitrososphaerota</taxon>
        <taxon>Nitrososphaeria</taxon>
        <taxon>Nitrososphaerales</taxon>
        <taxon>Nitrososphaeraceae</taxon>
        <taxon>Candidatus Nitrosocosmicus</taxon>
    </lineage>
</organism>
<dbReference type="Proteomes" id="UP000294299">
    <property type="component" value="Chromosome NFRAN"/>
</dbReference>